<keyword evidence="2" id="KW-1185">Reference proteome</keyword>
<proteinExistence type="predicted"/>
<dbReference type="Proteomes" id="UP000070467">
    <property type="component" value="Unassembled WGS sequence"/>
</dbReference>
<evidence type="ECO:0000313" key="1">
    <source>
        <dbReference type="EMBL" id="KXB55380.1"/>
    </source>
</evidence>
<accession>A0ABR5TKF6</accession>
<organism evidence="1 2">
    <name type="scientific">Gemelliphila asaccharolytica</name>
    <dbReference type="NCBI Taxonomy" id="502393"/>
    <lineage>
        <taxon>Bacteria</taxon>
        <taxon>Bacillati</taxon>
        <taxon>Bacillota</taxon>
        <taxon>Bacilli</taxon>
        <taxon>Bacillales</taxon>
        <taxon>Gemellaceae</taxon>
        <taxon>Gemelliphila</taxon>
    </lineage>
</organism>
<evidence type="ECO:0000313" key="2">
    <source>
        <dbReference type="Proteomes" id="UP000070467"/>
    </source>
</evidence>
<protein>
    <submittedName>
        <fullName evidence="1">Uncharacterized protein</fullName>
    </submittedName>
</protein>
<comment type="caution">
    <text evidence="1">The sequence shown here is derived from an EMBL/GenBank/DDBJ whole genome shotgun (WGS) entry which is preliminary data.</text>
</comment>
<sequence>MLIIFFFSYFFPPISIFFNENYYHSHCITFVSVKQYTFPRSK</sequence>
<gene>
    <name evidence="1" type="ORF">HMPREF1871_01188</name>
</gene>
<name>A0ABR5TKF6_9BACL</name>
<reference evidence="1 2" key="1">
    <citation type="submission" date="2016-01" db="EMBL/GenBank/DDBJ databases">
        <authorList>
            <person name="Mitreva M."/>
            <person name="Pepin K.H."/>
            <person name="Mihindukulasuriya K.A."/>
            <person name="Fulton R."/>
            <person name="Fronick C."/>
            <person name="O'Laughlin M."/>
            <person name="Miner T."/>
            <person name="Herter B."/>
            <person name="Rosa B.A."/>
            <person name="Cordes M."/>
            <person name="Tomlinson C."/>
            <person name="Wollam A."/>
            <person name="Palsikar V.B."/>
            <person name="Mardis E.R."/>
            <person name="Wilson R.K."/>
        </authorList>
    </citation>
    <scope>NUCLEOTIDE SEQUENCE [LARGE SCALE GENOMIC DNA]</scope>
    <source>
        <strain evidence="1 2">KA00071</strain>
    </source>
</reference>
<dbReference type="EMBL" id="LSDB01000069">
    <property type="protein sequence ID" value="KXB55380.1"/>
    <property type="molecule type" value="Genomic_DNA"/>
</dbReference>